<dbReference type="Proteomes" id="UP001501752">
    <property type="component" value="Unassembled WGS sequence"/>
</dbReference>
<sequence>MIHQLIFAHPKPGMSEEEFQRYWLEVHAPNYASKIKQIRKYAVDTRIPLDGDGEDPLWSGIAEIWLNNDEEQLASLQSPEFLQGARLDEPNWAAFWRTLVLDTEAHVLRPGPGTARPAGAKLFVLAKRAAGTPLADFRARSLDAHAKLALEVPGLVRYVQGFTRDGAYAIGEATLDVAYQLSFESEEALRTALASPEYAALEQDLAEFVETRYIHRMAVRQHWFIGSESAND</sequence>
<proteinExistence type="predicted"/>
<organism evidence="2 3">
    <name type="scientific">Kitasatospora terrestris</name>
    <dbReference type="NCBI Taxonomy" id="258051"/>
    <lineage>
        <taxon>Bacteria</taxon>
        <taxon>Bacillati</taxon>
        <taxon>Actinomycetota</taxon>
        <taxon>Actinomycetes</taxon>
        <taxon>Kitasatosporales</taxon>
        <taxon>Streptomycetaceae</taxon>
        <taxon>Kitasatospora</taxon>
    </lineage>
</organism>
<gene>
    <name evidence="2" type="ORF">GCM10023235_36480</name>
</gene>
<keyword evidence="3" id="KW-1185">Reference proteome</keyword>
<comment type="caution">
    <text evidence="2">The sequence shown here is derived from an EMBL/GenBank/DDBJ whole genome shotgun (WGS) entry which is preliminary data.</text>
</comment>
<evidence type="ECO:0000313" key="3">
    <source>
        <dbReference type="Proteomes" id="UP001501752"/>
    </source>
</evidence>
<name>A0ABP9DRM4_9ACTN</name>
<dbReference type="Gene3D" id="3.30.70.100">
    <property type="match status" value="2"/>
</dbReference>
<feature type="domain" description="EthD" evidence="1">
    <location>
        <begin position="11"/>
        <end position="94"/>
    </location>
</feature>
<reference evidence="3" key="1">
    <citation type="journal article" date="2019" name="Int. J. Syst. Evol. Microbiol.">
        <title>The Global Catalogue of Microorganisms (GCM) 10K type strain sequencing project: providing services to taxonomists for standard genome sequencing and annotation.</title>
        <authorList>
            <consortium name="The Broad Institute Genomics Platform"/>
            <consortium name="The Broad Institute Genome Sequencing Center for Infectious Disease"/>
            <person name="Wu L."/>
            <person name="Ma J."/>
        </authorList>
    </citation>
    <scope>NUCLEOTIDE SEQUENCE [LARGE SCALE GENOMIC DNA]</scope>
    <source>
        <strain evidence="3">JCM 13006</strain>
    </source>
</reference>
<accession>A0ABP9DRM4</accession>
<dbReference type="EMBL" id="BAABIS010000001">
    <property type="protein sequence ID" value="GAA4855670.1"/>
    <property type="molecule type" value="Genomic_DNA"/>
</dbReference>
<evidence type="ECO:0000313" key="2">
    <source>
        <dbReference type="EMBL" id="GAA4855670.1"/>
    </source>
</evidence>
<dbReference type="InterPro" id="IPR011008">
    <property type="entry name" value="Dimeric_a/b-barrel"/>
</dbReference>
<dbReference type="SUPFAM" id="SSF54909">
    <property type="entry name" value="Dimeric alpha+beta barrel"/>
    <property type="match status" value="2"/>
</dbReference>
<evidence type="ECO:0000259" key="1">
    <source>
        <dbReference type="Pfam" id="PF07110"/>
    </source>
</evidence>
<dbReference type="RefSeq" id="WP_345697904.1">
    <property type="nucleotide sequence ID" value="NZ_BAABIS010000001.1"/>
</dbReference>
<protein>
    <recommendedName>
        <fullName evidence="1">EthD domain-containing protein</fullName>
    </recommendedName>
</protein>
<dbReference type="Pfam" id="PF07110">
    <property type="entry name" value="EthD"/>
    <property type="match status" value="2"/>
</dbReference>
<dbReference type="InterPro" id="IPR009799">
    <property type="entry name" value="EthD_dom"/>
</dbReference>
<dbReference type="NCBIfam" id="TIGR02118">
    <property type="entry name" value="EthD family reductase"/>
    <property type="match status" value="2"/>
</dbReference>
<feature type="domain" description="EthD" evidence="1">
    <location>
        <begin position="131"/>
        <end position="211"/>
    </location>
</feature>